<protein>
    <submittedName>
        <fullName evidence="2">TonB-dependent outer membrane receptor</fullName>
    </submittedName>
</protein>
<feature type="chain" id="PRO_5003309549" evidence="1">
    <location>
        <begin position="20"/>
        <end position="110"/>
    </location>
</feature>
<dbReference type="EMBL" id="CM001167">
    <property type="protein sequence ID" value="EGJ71311.1"/>
    <property type="molecule type" value="Genomic_DNA"/>
</dbReference>
<dbReference type="Gene3D" id="2.60.40.1120">
    <property type="entry name" value="Carboxypeptidase-like, regulatory domain"/>
    <property type="match status" value="1"/>
</dbReference>
<dbReference type="SUPFAM" id="SSF49464">
    <property type="entry name" value="Carboxypeptidase regulatory domain-like"/>
    <property type="match status" value="1"/>
</dbReference>
<gene>
    <name evidence="2" type="ORF">Bcop_1104</name>
</gene>
<accession>F3ZU66</accession>
<evidence type="ECO:0000313" key="3">
    <source>
        <dbReference type="Proteomes" id="UP000018439"/>
    </source>
</evidence>
<keyword evidence="3" id="KW-1185">Reference proteome</keyword>
<proteinExistence type="predicted"/>
<dbReference type="AlphaFoldDB" id="F3ZU66"/>
<dbReference type="STRING" id="679937.Bcop_1104"/>
<sequence length="110" mass="12303">MLKRMMLFLLCFIPILLMAQNIEGTVVNDQKEPMAGVAITLLNADSEVLIGTITAKDGTFSLNVAENGEYRVRLIFVGYEEKLIDVEVKGDDVDLKKVVLVKDKEEEVDE</sequence>
<evidence type="ECO:0000313" key="2">
    <source>
        <dbReference type="EMBL" id="EGJ71311.1"/>
    </source>
</evidence>
<keyword evidence="2" id="KW-0675">Receptor</keyword>
<keyword evidence="1" id="KW-0732">Signal</keyword>
<dbReference type="Pfam" id="PF13620">
    <property type="entry name" value="CarboxypepD_reg"/>
    <property type="match status" value="1"/>
</dbReference>
<dbReference type="Proteomes" id="UP000018439">
    <property type="component" value="Chromosome"/>
</dbReference>
<evidence type="ECO:0000256" key="1">
    <source>
        <dbReference type="SAM" id="SignalP"/>
    </source>
</evidence>
<feature type="signal peptide" evidence="1">
    <location>
        <begin position="1"/>
        <end position="19"/>
    </location>
</feature>
<dbReference type="InterPro" id="IPR008969">
    <property type="entry name" value="CarboxyPept-like_regulatory"/>
</dbReference>
<reference evidence="2 3" key="1">
    <citation type="journal article" date="2011" name="Stand. Genomic Sci.">
        <title>Non-contiguous finished genome sequence of Bacteroides coprosuis type strain (PC139).</title>
        <authorList>
            <person name="Land M."/>
            <person name="Held B."/>
            <person name="Gronow S."/>
            <person name="Abt B."/>
            <person name="Lucas S."/>
            <person name="Del Rio T.G."/>
            <person name="Nolan M."/>
            <person name="Tice H."/>
            <person name="Cheng J.F."/>
            <person name="Pitluck S."/>
            <person name="Liolios K."/>
            <person name="Pagani I."/>
            <person name="Ivanova N."/>
            <person name="Mavromatis K."/>
            <person name="Mikhailova N."/>
            <person name="Pati A."/>
            <person name="Tapia R."/>
            <person name="Han C."/>
            <person name="Goodwin L."/>
            <person name="Chen A."/>
            <person name="Palaniappan K."/>
            <person name="Hauser L."/>
            <person name="Brambilla E.M."/>
            <person name="Rohde M."/>
            <person name="Goker M."/>
            <person name="Detter J.C."/>
            <person name="Woyke T."/>
            <person name="Bristow J."/>
            <person name="Eisen J.A."/>
            <person name="Markowitz V."/>
            <person name="Hugenholtz P."/>
            <person name="Kyrpides N.C."/>
            <person name="Klenk H.P."/>
            <person name="Lapidus A."/>
        </authorList>
    </citation>
    <scope>NUCLEOTIDE SEQUENCE [LARGE SCALE GENOMIC DNA]</scope>
    <source>
        <strain evidence="2 3">DSM 18011</strain>
    </source>
</reference>
<organism evidence="2 3">
    <name type="scientific">Bacteroides coprosuis DSM 18011</name>
    <dbReference type="NCBI Taxonomy" id="679937"/>
    <lineage>
        <taxon>Bacteria</taxon>
        <taxon>Pseudomonadati</taxon>
        <taxon>Bacteroidota</taxon>
        <taxon>Bacteroidia</taxon>
        <taxon>Bacteroidales</taxon>
        <taxon>Bacteroidaceae</taxon>
        <taxon>Bacteroides</taxon>
    </lineage>
</organism>
<dbReference type="HOGENOM" id="CLU_2165868_0_0_10"/>
<name>F3ZU66_9BACE</name>
<dbReference type="OrthoDB" id="905020at2"/>